<keyword evidence="3" id="KW-0963">Cytoplasm</keyword>
<dbReference type="GO" id="GO:0005737">
    <property type="term" value="C:cytoplasm"/>
    <property type="evidence" value="ECO:0007669"/>
    <property type="project" value="UniProtKB-ARBA"/>
</dbReference>
<dbReference type="InterPro" id="IPR036872">
    <property type="entry name" value="CH_dom_sf"/>
</dbReference>
<name>A0A7S0I5E3_9EUKA</name>
<evidence type="ECO:0000256" key="6">
    <source>
        <dbReference type="ARBA" id="ARBA00022737"/>
    </source>
</evidence>
<evidence type="ECO:0000256" key="9">
    <source>
        <dbReference type="ARBA" id="ARBA00023054"/>
    </source>
</evidence>
<dbReference type="Gene3D" id="1.20.58.60">
    <property type="match status" value="2"/>
</dbReference>
<dbReference type="InterPro" id="IPR018159">
    <property type="entry name" value="Spectrin/alpha-actinin"/>
</dbReference>
<dbReference type="Pfam" id="PF08726">
    <property type="entry name" value="EFhand_Ca_insen"/>
    <property type="match status" value="1"/>
</dbReference>
<dbReference type="SMART" id="SM00150">
    <property type="entry name" value="SPEC"/>
    <property type="match status" value="2"/>
</dbReference>
<feature type="region of interest" description="Disordered" evidence="17">
    <location>
        <begin position="430"/>
        <end position="498"/>
    </location>
</feature>
<evidence type="ECO:0000256" key="17">
    <source>
        <dbReference type="SAM" id="MobiDB-lite"/>
    </source>
</evidence>
<keyword evidence="10" id="KW-0472">Membrane</keyword>
<gene>
    <name evidence="20" type="ORF">PANT1444_LOCUS21147</name>
</gene>
<dbReference type="SUPFAM" id="SSF47576">
    <property type="entry name" value="Calponin-homology domain, CH-domain"/>
    <property type="match status" value="1"/>
</dbReference>
<dbReference type="GO" id="GO:0031965">
    <property type="term" value="C:nuclear membrane"/>
    <property type="evidence" value="ECO:0007669"/>
    <property type="project" value="UniProtKB-SubCell"/>
</dbReference>
<dbReference type="InterPro" id="IPR011992">
    <property type="entry name" value="EF-hand-dom_pair"/>
</dbReference>
<keyword evidence="4" id="KW-0812">Transmembrane</keyword>
<dbReference type="PROSITE" id="PS50021">
    <property type="entry name" value="CH"/>
    <property type="match status" value="2"/>
</dbReference>
<evidence type="ECO:0000256" key="10">
    <source>
        <dbReference type="ARBA" id="ARBA00023136"/>
    </source>
</evidence>
<evidence type="ECO:0000256" key="4">
    <source>
        <dbReference type="ARBA" id="ARBA00022692"/>
    </source>
</evidence>
<dbReference type="InterPro" id="IPR001715">
    <property type="entry name" value="CH_dom"/>
</dbReference>
<feature type="domain" description="Calponin-homology (CH)" evidence="18">
    <location>
        <begin position="24"/>
        <end position="132"/>
    </location>
</feature>
<evidence type="ECO:0000256" key="7">
    <source>
        <dbReference type="ARBA" id="ARBA00022837"/>
    </source>
</evidence>
<sequence length="1058" mass="116574">MVATPDGGDQGLTGSAQAEAARERMQDKSFKAWINMHISKDKLKVEDLTTDFGDGIKLIKLVENISDETLGKYHKNPAMSIQKIENINLPIKYINSFVASIGIKNTYSAENIIDQDKQFILGMVWTLILRFSINECSEGDMTAKEGLLQWAKKKVSEGSNGTVDVTNFHTSWQNGMAFNALINAFRPDLLKFEELKATNKLDNLNQAFDTAETHLGIHKILDSEDMVTMRPDEKSVMTYISLFWKEFAANKRKNVAGERITDVVRREQALEDLTAQYIRDAEALSGWAKGKLELFSKEPDAPSSEEAELELKTFLNYGRTEKPKINGDLLQLQALASSLEMRLSALGRQFNPPAHTALPVMMTTWANLTEKEIEYEDKLKARLKALKKIELLIKIFNSRATKHEEWMATKMAWLQVRQKILRVSVAEGENAPRLSVRRPSDRTASVPGMRSPIKAPNGGGGGQSVRMSQGAQDGAARTSVRASSAGERKKSAGGSMLDKVGSFFGSSKNLTAEAGKGSSKNLTADQGQAVEERRSTMMSPAVHFVVEEVTELKQEKTFTRGKSFTGKGSVKMDALVNEAEKTAEAPDGGLDSAAKVQAKLNMFAAYEDELKGREAGVGKLTDLVGQATDAGCPPFRQFSLQTRVANISDTMEELKEAGKEYKEGLEVELQRQLRLEEMRVDYAKQSEALNRWVEDSIDMLTELVQASSVGEAEVEIATLAAFGGEMGTRQAALSSLAEFAQSMRDEGIVTNPYCRFPLSTMQEAMVAVAEAVAARDERLQGVLTAQKEFDAKKKIFADEVTSVAAKVSAEKAEVNTLCQSAGTKVTDEPDSIAKGKEVLAAMEALTSISHRERRQGLIAPAQELNDWLVDAGELDNPYTREGVATLKSQVEVLEKELRDKITLLEAQITRAQADISPEQMAEVKKNFLQFDKSGDGTLIAAEFGAVLKNLDLELTPEEEEQQFTKFAAKHGSNDFISVDLSSFTTFMLQQFKAKDTVEALLEAFSLVAGGRDYIQAEDLHACLDKDTAAFLLSRMDGLDLGLDYKSFAHKVFGVMRNS</sequence>
<evidence type="ECO:0000256" key="14">
    <source>
        <dbReference type="ARBA" id="ARBA00060457"/>
    </source>
</evidence>
<dbReference type="SMART" id="SM00033">
    <property type="entry name" value="CH"/>
    <property type="match status" value="2"/>
</dbReference>
<comment type="subcellular location">
    <subcellularLocation>
        <location evidence="1">Cytoplasm</location>
        <location evidence="1">Cytoskeleton</location>
    </subcellularLocation>
    <subcellularLocation>
        <location evidence="14">Endomembrane system</location>
        <topology evidence="14">Single-pass type IV membrane protein</topology>
        <orientation evidence="14">Cytoplasmic side</orientation>
    </subcellularLocation>
    <subcellularLocation>
        <location evidence="2">Nucleus membrane</location>
        <topology evidence="2">Single-pass membrane protein</topology>
        <orientation evidence="2">Cytoplasmic side</orientation>
    </subcellularLocation>
    <subcellularLocation>
        <location evidence="15">Nucleus membrane</location>
        <topology evidence="15">Single-pass type IV membrane protein</topology>
    </subcellularLocation>
</comment>
<keyword evidence="5" id="KW-0479">Metal-binding</keyword>
<evidence type="ECO:0000256" key="12">
    <source>
        <dbReference type="ARBA" id="ARBA00023212"/>
    </source>
</evidence>
<dbReference type="Gene3D" id="1.10.418.10">
    <property type="entry name" value="Calponin-like domain"/>
    <property type="match status" value="2"/>
</dbReference>
<proteinExistence type="predicted"/>
<evidence type="ECO:0000256" key="5">
    <source>
        <dbReference type="ARBA" id="ARBA00022723"/>
    </source>
</evidence>
<evidence type="ECO:0000256" key="2">
    <source>
        <dbReference type="ARBA" id="ARBA00004528"/>
    </source>
</evidence>
<organism evidence="20">
    <name type="scientific">Phaeocystis antarctica</name>
    <dbReference type="NCBI Taxonomy" id="33657"/>
    <lineage>
        <taxon>Eukaryota</taxon>
        <taxon>Haptista</taxon>
        <taxon>Haptophyta</taxon>
        <taxon>Prymnesiophyceae</taxon>
        <taxon>Phaeocystales</taxon>
        <taxon>Phaeocystaceae</taxon>
        <taxon>Phaeocystis</taxon>
    </lineage>
</organism>
<feature type="domain" description="EF-hand" evidence="19">
    <location>
        <begin position="918"/>
        <end position="953"/>
    </location>
</feature>
<dbReference type="GO" id="GO:0003779">
    <property type="term" value="F:actin binding"/>
    <property type="evidence" value="ECO:0007669"/>
    <property type="project" value="UniProtKB-KW"/>
</dbReference>
<dbReference type="EMBL" id="HBEP01037316">
    <property type="protein sequence ID" value="CAD8511490.1"/>
    <property type="molecule type" value="Transcribed_RNA"/>
</dbReference>
<evidence type="ECO:0000256" key="1">
    <source>
        <dbReference type="ARBA" id="ARBA00004245"/>
    </source>
</evidence>
<keyword evidence="7" id="KW-0106">Calcium</keyword>
<feature type="domain" description="Calponin-homology (CH)" evidence="18">
    <location>
        <begin position="141"/>
        <end position="248"/>
    </location>
</feature>
<dbReference type="FunFam" id="1.10.418.10:FF:000099">
    <property type="entry name" value="Nuclear anchorage protein 1"/>
    <property type="match status" value="1"/>
</dbReference>
<keyword evidence="13" id="KW-0539">Nucleus</keyword>
<dbReference type="PANTHER" id="PTHR11915">
    <property type="entry name" value="SPECTRIN/FILAMIN RELATED CYTOSKELETAL PROTEIN"/>
    <property type="match status" value="1"/>
</dbReference>
<dbReference type="GO" id="GO:0005856">
    <property type="term" value="C:cytoskeleton"/>
    <property type="evidence" value="ECO:0007669"/>
    <property type="project" value="UniProtKB-SubCell"/>
</dbReference>
<dbReference type="SUPFAM" id="SSF47473">
    <property type="entry name" value="EF-hand"/>
    <property type="match status" value="1"/>
</dbReference>
<dbReference type="InterPro" id="IPR002048">
    <property type="entry name" value="EF_hand_dom"/>
</dbReference>
<dbReference type="GO" id="GO:0005509">
    <property type="term" value="F:calcium ion binding"/>
    <property type="evidence" value="ECO:0007669"/>
    <property type="project" value="InterPro"/>
</dbReference>
<evidence type="ECO:0000259" key="19">
    <source>
        <dbReference type="PROSITE" id="PS50222"/>
    </source>
</evidence>
<dbReference type="Pfam" id="PF00435">
    <property type="entry name" value="Spectrin"/>
    <property type="match status" value="1"/>
</dbReference>
<dbReference type="SUPFAM" id="SSF46966">
    <property type="entry name" value="Spectrin repeat"/>
    <property type="match status" value="3"/>
</dbReference>
<evidence type="ECO:0000256" key="11">
    <source>
        <dbReference type="ARBA" id="ARBA00023203"/>
    </source>
</evidence>
<evidence type="ECO:0000256" key="3">
    <source>
        <dbReference type="ARBA" id="ARBA00022490"/>
    </source>
</evidence>
<dbReference type="Gene3D" id="1.10.238.10">
    <property type="entry name" value="EF-hand"/>
    <property type="match status" value="2"/>
</dbReference>
<keyword evidence="11" id="KW-0009">Actin-binding</keyword>
<evidence type="ECO:0000256" key="13">
    <source>
        <dbReference type="ARBA" id="ARBA00023242"/>
    </source>
</evidence>
<evidence type="ECO:0000256" key="8">
    <source>
        <dbReference type="ARBA" id="ARBA00022989"/>
    </source>
</evidence>
<reference evidence="20" key="1">
    <citation type="submission" date="2021-01" db="EMBL/GenBank/DDBJ databases">
        <authorList>
            <person name="Corre E."/>
            <person name="Pelletier E."/>
            <person name="Niang G."/>
            <person name="Scheremetjew M."/>
            <person name="Finn R."/>
            <person name="Kale V."/>
            <person name="Holt S."/>
            <person name="Cochrane G."/>
            <person name="Meng A."/>
            <person name="Brown T."/>
            <person name="Cohen L."/>
        </authorList>
    </citation>
    <scope>NUCLEOTIDE SEQUENCE</scope>
    <source>
        <strain evidence="20">CCMP1374</strain>
    </source>
</reference>
<evidence type="ECO:0000256" key="15">
    <source>
        <dbReference type="ARBA" id="ARBA00060498"/>
    </source>
</evidence>
<protein>
    <recommendedName>
        <fullName evidence="21">Calmodulin</fullName>
    </recommendedName>
</protein>
<keyword evidence="9 16" id="KW-0175">Coiled coil</keyword>
<evidence type="ECO:0008006" key="21">
    <source>
        <dbReference type="Google" id="ProtNLM"/>
    </source>
</evidence>
<feature type="coiled-coil region" evidence="16">
    <location>
        <begin position="883"/>
        <end position="914"/>
    </location>
</feature>
<dbReference type="InterPro" id="IPR002017">
    <property type="entry name" value="Spectrin_repeat"/>
</dbReference>
<keyword evidence="12" id="KW-0206">Cytoskeleton</keyword>
<accession>A0A7S0I5E3</accession>
<dbReference type="AlphaFoldDB" id="A0A7S0I5E3"/>
<evidence type="ECO:0000313" key="20">
    <source>
        <dbReference type="EMBL" id="CAD8511490.1"/>
    </source>
</evidence>
<keyword evidence="6" id="KW-0677">Repeat</keyword>
<dbReference type="Pfam" id="PF00307">
    <property type="entry name" value="CH"/>
    <property type="match status" value="2"/>
</dbReference>
<dbReference type="InterPro" id="IPR014837">
    <property type="entry name" value="EF-hand_Ca_insen"/>
</dbReference>
<evidence type="ECO:0000256" key="16">
    <source>
        <dbReference type="SAM" id="Coils"/>
    </source>
</evidence>
<feature type="region of interest" description="Disordered" evidence="17">
    <location>
        <begin position="1"/>
        <end position="20"/>
    </location>
</feature>
<evidence type="ECO:0000259" key="18">
    <source>
        <dbReference type="PROSITE" id="PS50021"/>
    </source>
</evidence>
<dbReference type="SMART" id="SM01184">
    <property type="entry name" value="efhand_Ca_insen"/>
    <property type="match status" value="1"/>
</dbReference>
<keyword evidence="8" id="KW-1133">Transmembrane helix</keyword>
<dbReference type="PROSITE" id="PS50222">
    <property type="entry name" value="EF_HAND_2"/>
    <property type="match status" value="1"/>
</dbReference>